<keyword evidence="9" id="KW-0282">Flagellum</keyword>
<evidence type="ECO:0000259" key="8">
    <source>
        <dbReference type="SMART" id="SM00858"/>
    </source>
</evidence>
<dbReference type="EMBL" id="JAVDVX010000002">
    <property type="protein sequence ID" value="MDR7089398.1"/>
    <property type="molecule type" value="Genomic_DNA"/>
</dbReference>
<dbReference type="Gene3D" id="2.30.30.760">
    <property type="match status" value="1"/>
</dbReference>
<keyword evidence="9" id="KW-0969">Cilium</keyword>
<evidence type="ECO:0000256" key="3">
    <source>
        <dbReference type="ARBA" id="ARBA00014754"/>
    </source>
</evidence>
<feature type="domain" description="SAF" evidence="8">
    <location>
        <begin position="124"/>
        <end position="186"/>
    </location>
</feature>
<evidence type="ECO:0000313" key="10">
    <source>
        <dbReference type="Proteomes" id="UP001253595"/>
    </source>
</evidence>
<comment type="similarity">
    <text evidence="2 7">Belongs to the FlgA family.</text>
</comment>
<proteinExistence type="inferred from homology"/>
<dbReference type="InterPro" id="IPR017585">
    <property type="entry name" value="SAF_FlgA"/>
</dbReference>
<name>A0ABU1UWB5_9GAMM</name>
<comment type="caution">
    <text evidence="9">The sequence shown here is derived from an EMBL/GenBank/DDBJ whole genome shotgun (WGS) entry which is preliminary data.</text>
</comment>
<evidence type="ECO:0000256" key="2">
    <source>
        <dbReference type="ARBA" id="ARBA00010474"/>
    </source>
</evidence>
<evidence type="ECO:0000256" key="4">
    <source>
        <dbReference type="ARBA" id="ARBA00022729"/>
    </source>
</evidence>
<protein>
    <recommendedName>
        <fullName evidence="3 7">Flagella basal body P-ring formation protein FlgA</fullName>
    </recommendedName>
</protein>
<dbReference type="Pfam" id="PF13144">
    <property type="entry name" value="ChapFlgA"/>
    <property type="match status" value="1"/>
</dbReference>
<evidence type="ECO:0000256" key="6">
    <source>
        <dbReference type="ARBA" id="ARBA00025643"/>
    </source>
</evidence>
<dbReference type="Proteomes" id="UP001253595">
    <property type="component" value="Unassembled WGS sequence"/>
</dbReference>
<keyword evidence="10" id="KW-1185">Reference proteome</keyword>
<feature type="chain" id="PRO_5044960939" description="Flagella basal body P-ring formation protein FlgA" evidence="7">
    <location>
        <begin position="38"/>
        <end position="248"/>
    </location>
</feature>
<dbReference type="RefSeq" id="WP_310070457.1">
    <property type="nucleotide sequence ID" value="NZ_JAVDVX010000002.1"/>
</dbReference>
<evidence type="ECO:0000256" key="7">
    <source>
        <dbReference type="RuleBase" id="RU362063"/>
    </source>
</evidence>
<keyword evidence="7" id="KW-1005">Bacterial flagellum biogenesis</keyword>
<evidence type="ECO:0000313" key="9">
    <source>
        <dbReference type="EMBL" id="MDR7089398.1"/>
    </source>
</evidence>
<accession>A0ABU1UWB5</accession>
<dbReference type="PANTHER" id="PTHR36307">
    <property type="entry name" value="FLAGELLA BASAL BODY P-RING FORMATION PROTEIN FLGA"/>
    <property type="match status" value="1"/>
</dbReference>
<reference evidence="9 10" key="1">
    <citation type="submission" date="2023-07" db="EMBL/GenBank/DDBJ databases">
        <title>Sorghum-associated microbial communities from plants grown in Nebraska, USA.</title>
        <authorList>
            <person name="Schachtman D."/>
        </authorList>
    </citation>
    <scope>NUCLEOTIDE SEQUENCE [LARGE SCALE GENOMIC DNA]</scope>
    <source>
        <strain evidence="9 10">BE190</strain>
    </source>
</reference>
<keyword evidence="9" id="KW-0966">Cell projection</keyword>
<feature type="signal peptide" evidence="7">
    <location>
        <begin position="1"/>
        <end position="37"/>
    </location>
</feature>
<dbReference type="CDD" id="cd11614">
    <property type="entry name" value="SAF_CpaB_FlgA_like"/>
    <property type="match status" value="1"/>
</dbReference>
<dbReference type="Gene3D" id="3.90.1210.10">
    <property type="entry name" value="Antifreeze-like/N-acetylneuraminic acid synthase C-terminal domain"/>
    <property type="match status" value="1"/>
</dbReference>
<organism evidence="9 10">
    <name type="scientific">Cellvibrio fibrivorans</name>
    <dbReference type="NCBI Taxonomy" id="126350"/>
    <lineage>
        <taxon>Bacteria</taxon>
        <taxon>Pseudomonadati</taxon>
        <taxon>Pseudomonadota</taxon>
        <taxon>Gammaproteobacteria</taxon>
        <taxon>Cellvibrionales</taxon>
        <taxon>Cellvibrionaceae</taxon>
        <taxon>Cellvibrio</taxon>
    </lineage>
</organism>
<dbReference type="NCBIfam" id="TIGR03170">
    <property type="entry name" value="flgA_cterm"/>
    <property type="match status" value="1"/>
</dbReference>
<keyword evidence="5 7" id="KW-0574">Periplasm</keyword>
<dbReference type="SMART" id="SM00858">
    <property type="entry name" value="SAF"/>
    <property type="match status" value="1"/>
</dbReference>
<keyword evidence="4 7" id="KW-0732">Signal</keyword>
<evidence type="ECO:0000256" key="1">
    <source>
        <dbReference type="ARBA" id="ARBA00004418"/>
    </source>
</evidence>
<dbReference type="Pfam" id="PF17656">
    <property type="entry name" value="ChapFlgA_N"/>
    <property type="match status" value="1"/>
</dbReference>
<dbReference type="InterPro" id="IPR039246">
    <property type="entry name" value="Flagellar_FlgA"/>
</dbReference>
<evidence type="ECO:0000256" key="5">
    <source>
        <dbReference type="ARBA" id="ARBA00022764"/>
    </source>
</evidence>
<sequence>MELPSFYRTFLRNILRHSPGVTAASALLFAYSSPIGAAPVYPPLQLKQDIASFLTKAYSTIEHERIDISVSNLDNRLRLETCASPPIFTTQDTTGYGGNISVKATCESGKKWSVHVPAQVNIYRPTPVAQGNIARGELITGAHITTQVMNISDIRQAFLATTSDIIGKQAKRNISRGEPFKSAALDAPTAIKRGEIIILEALAGSIKVSSAGTAMTDGRIGQTIRVRNNSSERIISGIVVRQGVVQTL</sequence>
<gene>
    <name evidence="9" type="ORF">J2X05_001404</name>
</gene>
<dbReference type="PANTHER" id="PTHR36307:SF1">
    <property type="entry name" value="FLAGELLA BASAL BODY P-RING FORMATION PROTEIN FLGA"/>
    <property type="match status" value="1"/>
</dbReference>
<dbReference type="InterPro" id="IPR013974">
    <property type="entry name" value="SAF"/>
</dbReference>
<dbReference type="InterPro" id="IPR041231">
    <property type="entry name" value="FlgA_N"/>
</dbReference>
<comment type="function">
    <text evidence="6 7">Involved in the assembly process of the P-ring formation. It may associate with FlgF on the rod constituting a structure essential for the P-ring assembly or may act as a modulator protein for the P-ring assembly.</text>
</comment>
<comment type="subcellular location">
    <subcellularLocation>
        <location evidence="1 7">Periplasm</location>
    </subcellularLocation>
</comment>